<dbReference type="Proteomes" id="UP001501940">
    <property type="component" value="Chromosome 6"/>
</dbReference>
<evidence type="ECO:0000313" key="3">
    <source>
        <dbReference type="Ensembl" id="ENSAOCP00000036141.1"/>
    </source>
</evidence>
<dbReference type="InterPro" id="IPR016054">
    <property type="entry name" value="LY6_UPA_recep-like"/>
</dbReference>
<proteinExistence type="predicted"/>
<name>A0AAQ5X923_AMPOC</name>
<dbReference type="AlphaFoldDB" id="A0AAQ5X923"/>
<evidence type="ECO:0000313" key="4">
    <source>
        <dbReference type="Proteomes" id="UP001501940"/>
    </source>
</evidence>
<dbReference type="InterPro" id="IPR045860">
    <property type="entry name" value="Snake_toxin-like_sf"/>
</dbReference>
<dbReference type="Gene3D" id="2.10.60.10">
    <property type="entry name" value="CD59"/>
    <property type="match status" value="1"/>
</dbReference>
<reference evidence="3" key="3">
    <citation type="submission" date="2025-09" db="UniProtKB">
        <authorList>
            <consortium name="Ensembl"/>
        </authorList>
    </citation>
    <scope>IDENTIFICATION</scope>
</reference>
<feature type="chain" id="PRO_5043613617" description="UPAR/Ly6 domain-containing protein" evidence="1">
    <location>
        <begin position="16"/>
        <end position="97"/>
    </location>
</feature>
<accession>A0AAQ5X923</accession>
<dbReference type="Ensembl" id="ENSAOCT00000082774.1">
    <property type="protein sequence ID" value="ENSAOCP00000036141.1"/>
    <property type="gene ID" value="ENSAOCG00000025314.1"/>
</dbReference>
<feature type="signal peptide" evidence="1">
    <location>
        <begin position="1"/>
        <end position="15"/>
    </location>
</feature>
<dbReference type="GeneTree" id="ENSGT01140000282637"/>
<gene>
    <name evidence="3" type="primary">TMEM167A</name>
</gene>
<keyword evidence="1" id="KW-0732">Signal</keyword>
<protein>
    <recommendedName>
        <fullName evidence="2">UPAR/Ly6 domain-containing protein</fullName>
    </recommendedName>
</protein>
<sequence length="97" mass="10300">MCYGWCFLYSFTAYGLRCYTCVNSSPSSCTQVLSCPTGFDRCSSVTASGYVTKSCMPSQLCISPIKCCSGDLCNGAIPTGPSVLLLLLSSAIITFFV</sequence>
<organism evidence="3 4">
    <name type="scientific">Amphiprion ocellaris</name>
    <name type="common">Clown anemonefish</name>
    <dbReference type="NCBI Taxonomy" id="80972"/>
    <lineage>
        <taxon>Eukaryota</taxon>
        <taxon>Metazoa</taxon>
        <taxon>Chordata</taxon>
        <taxon>Craniata</taxon>
        <taxon>Vertebrata</taxon>
        <taxon>Euteleostomi</taxon>
        <taxon>Actinopterygii</taxon>
        <taxon>Neopterygii</taxon>
        <taxon>Teleostei</taxon>
        <taxon>Neoteleostei</taxon>
        <taxon>Acanthomorphata</taxon>
        <taxon>Ovalentaria</taxon>
        <taxon>Pomacentridae</taxon>
        <taxon>Amphiprion</taxon>
    </lineage>
</organism>
<dbReference type="SMART" id="SM00134">
    <property type="entry name" value="LU"/>
    <property type="match status" value="1"/>
</dbReference>
<evidence type="ECO:0000256" key="1">
    <source>
        <dbReference type="SAM" id="SignalP"/>
    </source>
</evidence>
<reference evidence="3" key="2">
    <citation type="submission" date="2025-08" db="UniProtKB">
        <authorList>
            <consortium name="Ensembl"/>
        </authorList>
    </citation>
    <scope>IDENTIFICATION</scope>
</reference>
<dbReference type="SUPFAM" id="SSF57302">
    <property type="entry name" value="Snake toxin-like"/>
    <property type="match status" value="1"/>
</dbReference>
<feature type="domain" description="UPAR/Ly6" evidence="2">
    <location>
        <begin position="16"/>
        <end position="87"/>
    </location>
</feature>
<keyword evidence="4" id="KW-1185">Reference proteome</keyword>
<reference evidence="3 4" key="1">
    <citation type="submission" date="2022-01" db="EMBL/GenBank/DDBJ databases">
        <title>A chromosome-scale genome assembly of the false clownfish, Amphiprion ocellaris.</title>
        <authorList>
            <person name="Ryu T."/>
        </authorList>
    </citation>
    <scope>NUCLEOTIDE SEQUENCE [LARGE SCALE GENOMIC DNA]</scope>
</reference>
<evidence type="ECO:0000259" key="2">
    <source>
        <dbReference type="SMART" id="SM00134"/>
    </source>
</evidence>